<evidence type="ECO:0000313" key="4">
    <source>
        <dbReference type="EMBL" id="KAG3228346.1"/>
    </source>
</evidence>
<name>A0A329SZ09_9STRA</name>
<evidence type="ECO:0000313" key="3">
    <source>
        <dbReference type="EMBL" id="KAG2998056.1"/>
    </source>
</evidence>
<reference evidence="1" key="2">
    <citation type="submission" date="2018-10" db="EMBL/GenBank/DDBJ databases">
        <title>Effector identification in a new, highly contiguous assembly of the strawberry crown rot pathogen Phytophthora cactorum.</title>
        <authorList>
            <person name="Armitage A.D."/>
            <person name="Nellist C.F."/>
            <person name="Bates H."/>
            <person name="Vickerstaff R.J."/>
            <person name="Harrison R.J."/>
        </authorList>
    </citation>
    <scope>NUCLEOTIDE SEQUENCE</scope>
    <source>
        <strain evidence="1">15-7</strain>
        <strain evidence="2">4032</strain>
        <strain evidence="3">P415</strain>
        <strain evidence="4">P421</strain>
    </source>
</reference>
<proteinExistence type="predicted"/>
<evidence type="ECO:0000313" key="5">
    <source>
        <dbReference type="EMBL" id="RAW40852.1"/>
    </source>
</evidence>
<dbReference type="EMBL" id="RCMV01000017">
    <property type="protein sequence ID" value="KAG3228346.1"/>
    <property type="molecule type" value="Genomic_DNA"/>
</dbReference>
<keyword evidence="6" id="KW-1185">Reference proteome</keyword>
<dbReference type="Proteomes" id="UP000760860">
    <property type="component" value="Unassembled WGS sequence"/>
</dbReference>
<evidence type="ECO:0000313" key="2">
    <source>
        <dbReference type="EMBL" id="KAG2943460.1"/>
    </source>
</evidence>
<dbReference type="EMBL" id="RCMG01000031">
    <property type="protein sequence ID" value="KAG2867048.1"/>
    <property type="molecule type" value="Genomic_DNA"/>
</dbReference>
<evidence type="ECO:0000313" key="6">
    <source>
        <dbReference type="Proteomes" id="UP000251314"/>
    </source>
</evidence>
<dbReference type="Proteomes" id="UP000251314">
    <property type="component" value="Unassembled WGS sequence"/>
</dbReference>
<comment type="caution">
    <text evidence="5">The sequence shown here is derived from an EMBL/GenBank/DDBJ whole genome shotgun (WGS) entry which is preliminary data.</text>
</comment>
<dbReference type="Proteomes" id="UP000735874">
    <property type="component" value="Unassembled WGS sequence"/>
</dbReference>
<dbReference type="EMBL" id="RCML01000019">
    <property type="protein sequence ID" value="KAG2998056.1"/>
    <property type="molecule type" value="Genomic_DNA"/>
</dbReference>
<dbReference type="Proteomes" id="UP000697107">
    <property type="component" value="Unassembled WGS sequence"/>
</dbReference>
<dbReference type="VEuPathDB" id="FungiDB:PC110_g2925"/>
<gene>
    <name evidence="5" type="ORF">PC110_g2925</name>
    <name evidence="1" type="ORF">PC113_g2301</name>
    <name evidence="2" type="ORF">PC115_g805</name>
    <name evidence="3" type="ORF">PC118_g1508</name>
    <name evidence="4" type="ORF">PC129_g1137</name>
</gene>
<sequence>MKNTANILKNADSVRVLFKSPTLSDRTSCICDVAVKQHKEAGSKNLISHLQAHHSGYEKVAAECIEKACVPTSSMIARDGHS</sequence>
<protein>
    <recommendedName>
        <fullName evidence="7">BED-type domain-containing protein</fullName>
    </recommendedName>
</protein>
<dbReference type="EMBL" id="MJFZ01000040">
    <property type="protein sequence ID" value="RAW40852.1"/>
    <property type="molecule type" value="Genomic_DNA"/>
</dbReference>
<dbReference type="EMBL" id="RCMI01000009">
    <property type="protein sequence ID" value="KAG2943460.1"/>
    <property type="molecule type" value="Genomic_DNA"/>
</dbReference>
<dbReference type="AlphaFoldDB" id="A0A329SZ09"/>
<dbReference type="Proteomes" id="UP000774804">
    <property type="component" value="Unassembled WGS sequence"/>
</dbReference>
<evidence type="ECO:0000313" key="1">
    <source>
        <dbReference type="EMBL" id="KAG2867048.1"/>
    </source>
</evidence>
<reference evidence="5 6" key="1">
    <citation type="submission" date="2018-01" db="EMBL/GenBank/DDBJ databases">
        <title>Draft genome of the strawberry crown rot pathogen Phytophthora cactorum.</title>
        <authorList>
            <person name="Armitage A.D."/>
            <person name="Lysoe E."/>
            <person name="Nellist C.F."/>
            <person name="Harrison R.J."/>
            <person name="Brurberg M.B."/>
        </authorList>
    </citation>
    <scope>NUCLEOTIDE SEQUENCE [LARGE SCALE GENOMIC DNA]</scope>
    <source>
        <strain evidence="5 6">10300</strain>
    </source>
</reference>
<evidence type="ECO:0008006" key="7">
    <source>
        <dbReference type="Google" id="ProtNLM"/>
    </source>
</evidence>
<organism evidence="5 6">
    <name type="scientific">Phytophthora cactorum</name>
    <dbReference type="NCBI Taxonomy" id="29920"/>
    <lineage>
        <taxon>Eukaryota</taxon>
        <taxon>Sar</taxon>
        <taxon>Stramenopiles</taxon>
        <taxon>Oomycota</taxon>
        <taxon>Peronosporomycetes</taxon>
        <taxon>Peronosporales</taxon>
        <taxon>Peronosporaceae</taxon>
        <taxon>Phytophthora</taxon>
    </lineage>
</organism>
<accession>A0A329SZ09</accession>
<dbReference type="OrthoDB" id="119501at2759"/>